<dbReference type="Pfam" id="PF00227">
    <property type="entry name" value="Proteasome"/>
    <property type="match status" value="1"/>
</dbReference>
<dbReference type="Gene3D" id="3.60.20.10">
    <property type="entry name" value="Glutamine Phosphoribosylpyrophosphate, subunit 1, domain 1"/>
    <property type="match status" value="1"/>
</dbReference>
<accession>A0A1K2HAP1</accession>
<reference evidence="1 2" key="1">
    <citation type="submission" date="2016-11" db="EMBL/GenBank/DDBJ databases">
        <authorList>
            <person name="Jaros S."/>
            <person name="Januszkiewicz K."/>
            <person name="Wedrychowicz H."/>
        </authorList>
    </citation>
    <scope>NUCLEOTIDE SEQUENCE [LARGE SCALE GENOMIC DNA]</scope>
    <source>
        <strain evidence="1 2">DSM 18899</strain>
    </source>
</reference>
<protein>
    <submittedName>
        <fullName evidence="1">ATP-dependent protease HslVU (ClpYQ), peptidase subunit</fullName>
    </submittedName>
</protein>
<keyword evidence="1" id="KW-0645">Protease</keyword>
<dbReference type="SUPFAM" id="SSF56235">
    <property type="entry name" value="N-terminal nucleophile aminohydrolases (Ntn hydrolases)"/>
    <property type="match status" value="1"/>
</dbReference>
<evidence type="ECO:0000313" key="1">
    <source>
        <dbReference type="EMBL" id="SFZ73609.1"/>
    </source>
</evidence>
<name>A0A1K2HAP1_9NEIS</name>
<dbReference type="GO" id="GO:0005839">
    <property type="term" value="C:proteasome core complex"/>
    <property type="evidence" value="ECO:0007669"/>
    <property type="project" value="InterPro"/>
</dbReference>
<dbReference type="EMBL" id="FPKR01000003">
    <property type="protein sequence ID" value="SFZ73609.1"/>
    <property type="molecule type" value="Genomic_DNA"/>
</dbReference>
<dbReference type="OrthoDB" id="9150015at2"/>
<dbReference type="GO" id="GO:0051603">
    <property type="term" value="P:proteolysis involved in protein catabolic process"/>
    <property type="evidence" value="ECO:0007669"/>
    <property type="project" value="InterPro"/>
</dbReference>
<dbReference type="GO" id="GO:0008233">
    <property type="term" value="F:peptidase activity"/>
    <property type="evidence" value="ECO:0007669"/>
    <property type="project" value="UniProtKB-KW"/>
</dbReference>
<sequence length="196" mass="21688">MTTIVVVRKDNLVAIAADTQSTFGDTRLGHLHDARPDKIFSSHDSLFGLCGAAAHDLVLQAILAKTRALDFSSRPTIFDAFRKLHPKLKEDFFLKTEEEEDDPYESSQITALIANSHGIFGVYSMREVYEYRHYWAIGSGRDFAIGAMRAVYDNPAFSAADIARIGVEVGCEFDVNSSLPMSLRTVQLAPTKPAET</sequence>
<proteinExistence type="predicted"/>
<dbReference type="STRING" id="1121279.SAMN02745887_00913"/>
<organism evidence="1 2">
    <name type="scientific">Chitinimonas taiwanensis DSM 18899</name>
    <dbReference type="NCBI Taxonomy" id="1121279"/>
    <lineage>
        <taxon>Bacteria</taxon>
        <taxon>Pseudomonadati</taxon>
        <taxon>Pseudomonadota</taxon>
        <taxon>Betaproteobacteria</taxon>
        <taxon>Neisseriales</taxon>
        <taxon>Chitinibacteraceae</taxon>
        <taxon>Chitinimonas</taxon>
    </lineage>
</organism>
<evidence type="ECO:0000313" key="2">
    <source>
        <dbReference type="Proteomes" id="UP000186513"/>
    </source>
</evidence>
<dbReference type="Proteomes" id="UP000186513">
    <property type="component" value="Unassembled WGS sequence"/>
</dbReference>
<keyword evidence="2" id="KW-1185">Reference proteome</keyword>
<keyword evidence="1" id="KW-0378">Hydrolase</keyword>
<dbReference type="InterPro" id="IPR001353">
    <property type="entry name" value="Proteasome_sua/b"/>
</dbReference>
<dbReference type="AlphaFoldDB" id="A0A1K2HAP1"/>
<dbReference type="RefSeq" id="WP_072427455.1">
    <property type="nucleotide sequence ID" value="NZ_FPKR01000003.1"/>
</dbReference>
<dbReference type="InterPro" id="IPR029055">
    <property type="entry name" value="Ntn_hydrolases_N"/>
</dbReference>
<gene>
    <name evidence="1" type="ORF">SAMN02745887_00913</name>
</gene>
<dbReference type="CDD" id="cd01906">
    <property type="entry name" value="proteasome_protease_HslV"/>
    <property type="match status" value="1"/>
</dbReference>